<evidence type="ECO:0000256" key="1">
    <source>
        <dbReference type="SAM" id="MobiDB-lite"/>
    </source>
</evidence>
<keyword evidence="2" id="KW-1133">Transmembrane helix</keyword>
<dbReference type="eggNOG" id="ENOG502RCI9">
    <property type="taxonomic scope" value="Eukaryota"/>
</dbReference>
<dbReference type="InParanoid" id="F0ZJ15"/>
<gene>
    <name evidence="3" type="ORF">DICPUDRAFT_32436</name>
</gene>
<feature type="compositionally biased region" description="Low complexity" evidence="1">
    <location>
        <begin position="1"/>
        <end position="19"/>
    </location>
</feature>
<dbReference type="KEGG" id="dpp:DICPUDRAFT_32436"/>
<dbReference type="RefSeq" id="XP_003287421.1">
    <property type="nucleotide sequence ID" value="XM_003287373.1"/>
</dbReference>
<keyword evidence="2" id="KW-0812">Transmembrane</keyword>
<feature type="region of interest" description="Disordered" evidence="1">
    <location>
        <begin position="35"/>
        <end position="74"/>
    </location>
</feature>
<dbReference type="VEuPathDB" id="AmoebaDB:DICPUDRAFT_32436"/>
<dbReference type="OMA" id="QNQPPIY"/>
<feature type="region of interest" description="Disordered" evidence="1">
    <location>
        <begin position="1"/>
        <end position="20"/>
    </location>
</feature>
<dbReference type="AlphaFoldDB" id="F0ZJ15"/>
<keyword evidence="4" id="KW-1185">Reference proteome</keyword>
<feature type="non-terminal residue" evidence="3">
    <location>
        <position position="1"/>
    </location>
</feature>
<dbReference type="OrthoDB" id="15710at2759"/>
<evidence type="ECO:0000313" key="3">
    <source>
        <dbReference type="EMBL" id="EGC36046.1"/>
    </source>
</evidence>
<proteinExistence type="predicted"/>
<dbReference type="GeneID" id="10500326"/>
<feature type="compositionally biased region" description="Low complexity" evidence="1">
    <location>
        <begin position="43"/>
        <end position="72"/>
    </location>
</feature>
<evidence type="ECO:0000256" key="2">
    <source>
        <dbReference type="SAM" id="Phobius"/>
    </source>
</evidence>
<organism evidence="3 4">
    <name type="scientific">Dictyostelium purpureum</name>
    <name type="common">Slime mold</name>
    <dbReference type="NCBI Taxonomy" id="5786"/>
    <lineage>
        <taxon>Eukaryota</taxon>
        <taxon>Amoebozoa</taxon>
        <taxon>Evosea</taxon>
        <taxon>Eumycetozoa</taxon>
        <taxon>Dictyostelia</taxon>
        <taxon>Dictyosteliales</taxon>
        <taxon>Dictyosteliaceae</taxon>
        <taxon>Dictyostelium</taxon>
    </lineage>
</organism>
<sequence length="348" mass="39936">MDNNNNSDNNNSNNENKNSLFGLYNKVNNYLFNKNENHKDSASSDLNKNINNSSNNNNSDNGNNNKSNSSSSPTYLNQMTNYLYNIIGNKKIEPNNEPINNNKNNINNVESKESYFIDLFKKKQHEIEDKFEQINEVINDESNDDATAIKKTIDILGRRRFYEILFLFGSASIISFALRTLYFGKTIRAIEIPDGNLTTLVLRSNSVKRLKKTILQNQPPIYPGVELNAEDIKASIFIDPHFTEPIVTNRDVRRIDDGGYVLWTKSDFEIPRTAVGLKSLMKDRDLFLRFSTDAEVDKLVRLISLFGPSLILKPQSPFKKFLLKHKLIQPSDLDLLYQDKDEPLTIKK</sequence>
<protein>
    <submittedName>
        <fullName evidence="3">Uncharacterized protein</fullName>
    </submittedName>
</protein>
<feature type="transmembrane region" description="Helical" evidence="2">
    <location>
        <begin position="161"/>
        <end position="182"/>
    </location>
</feature>
<keyword evidence="2" id="KW-0472">Membrane</keyword>
<dbReference type="EMBL" id="GL871039">
    <property type="protein sequence ID" value="EGC36046.1"/>
    <property type="molecule type" value="Genomic_DNA"/>
</dbReference>
<name>F0ZJ15_DICPU</name>
<accession>F0ZJ15</accession>
<reference evidence="4" key="1">
    <citation type="journal article" date="2011" name="Genome Biol.">
        <title>Comparative genomics of the social amoebae Dictyostelium discoideum and Dictyostelium purpureum.</title>
        <authorList>
            <consortium name="US DOE Joint Genome Institute (JGI-PGF)"/>
            <person name="Sucgang R."/>
            <person name="Kuo A."/>
            <person name="Tian X."/>
            <person name="Salerno W."/>
            <person name="Parikh A."/>
            <person name="Feasley C.L."/>
            <person name="Dalin E."/>
            <person name="Tu H."/>
            <person name="Huang E."/>
            <person name="Barry K."/>
            <person name="Lindquist E."/>
            <person name="Shapiro H."/>
            <person name="Bruce D."/>
            <person name="Schmutz J."/>
            <person name="Salamov A."/>
            <person name="Fey P."/>
            <person name="Gaudet P."/>
            <person name="Anjard C."/>
            <person name="Babu M.M."/>
            <person name="Basu S."/>
            <person name="Bushmanova Y."/>
            <person name="van der Wel H."/>
            <person name="Katoh-Kurasawa M."/>
            <person name="Dinh C."/>
            <person name="Coutinho P.M."/>
            <person name="Saito T."/>
            <person name="Elias M."/>
            <person name="Schaap P."/>
            <person name="Kay R.R."/>
            <person name="Henrissat B."/>
            <person name="Eichinger L."/>
            <person name="Rivero F."/>
            <person name="Putnam N.H."/>
            <person name="West C.M."/>
            <person name="Loomis W.F."/>
            <person name="Chisholm R.L."/>
            <person name="Shaulsky G."/>
            <person name="Strassmann J.E."/>
            <person name="Queller D.C."/>
            <person name="Kuspa A."/>
            <person name="Grigoriev I.V."/>
        </authorList>
    </citation>
    <scope>NUCLEOTIDE SEQUENCE [LARGE SCALE GENOMIC DNA]</scope>
    <source>
        <strain evidence="4">QSDP1</strain>
    </source>
</reference>
<evidence type="ECO:0000313" key="4">
    <source>
        <dbReference type="Proteomes" id="UP000001064"/>
    </source>
</evidence>
<dbReference type="Proteomes" id="UP000001064">
    <property type="component" value="Unassembled WGS sequence"/>
</dbReference>